<reference evidence="1" key="1">
    <citation type="submission" date="2025-08" db="UniProtKB">
        <authorList>
            <consortium name="Ensembl"/>
        </authorList>
    </citation>
    <scope>IDENTIFICATION</scope>
</reference>
<name>A0A3B3XM97_9TELE</name>
<protein>
    <submittedName>
        <fullName evidence="1">Uncharacterized protein</fullName>
    </submittedName>
</protein>
<reference evidence="1" key="2">
    <citation type="submission" date="2025-09" db="UniProtKB">
        <authorList>
            <consortium name="Ensembl"/>
        </authorList>
    </citation>
    <scope>IDENTIFICATION</scope>
</reference>
<dbReference type="AlphaFoldDB" id="A0A3B3XM97"/>
<keyword evidence="2" id="KW-1185">Reference proteome</keyword>
<accession>A0A3B3XM97</accession>
<dbReference type="Ensembl" id="ENSPMET00000033249.1">
    <property type="protein sequence ID" value="ENSPMEP00000016085.1"/>
    <property type="gene ID" value="ENSPMEG00000018693.1"/>
</dbReference>
<evidence type="ECO:0000313" key="2">
    <source>
        <dbReference type="Proteomes" id="UP000261480"/>
    </source>
</evidence>
<evidence type="ECO:0000313" key="1">
    <source>
        <dbReference type="Ensembl" id="ENSPMEP00000016085.1"/>
    </source>
</evidence>
<proteinExistence type="predicted"/>
<dbReference type="Proteomes" id="UP000261480">
    <property type="component" value="Unplaced"/>
</dbReference>
<organism evidence="1 2">
    <name type="scientific">Poecilia mexicana</name>
    <dbReference type="NCBI Taxonomy" id="48701"/>
    <lineage>
        <taxon>Eukaryota</taxon>
        <taxon>Metazoa</taxon>
        <taxon>Chordata</taxon>
        <taxon>Craniata</taxon>
        <taxon>Vertebrata</taxon>
        <taxon>Euteleostomi</taxon>
        <taxon>Actinopterygii</taxon>
        <taxon>Neopterygii</taxon>
        <taxon>Teleostei</taxon>
        <taxon>Neoteleostei</taxon>
        <taxon>Acanthomorphata</taxon>
        <taxon>Ovalentaria</taxon>
        <taxon>Atherinomorphae</taxon>
        <taxon>Cyprinodontiformes</taxon>
        <taxon>Poeciliidae</taxon>
        <taxon>Poeciliinae</taxon>
        <taxon>Poecilia</taxon>
    </lineage>
</organism>
<sequence>VFTLQKCDFFIYFLTLVGNEKRGKTCSKGRQGRESNLQQLRRGLRPPYVGCA</sequence>